<dbReference type="AlphaFoldDB" id="A0AAN9Y925"/>
<evidence type="ECO:0000313" key="2">
    <source>
        <dbReference type="Proteomes" id="UP001367676"/>
    </source>
</evidence>
<sequence>MSDINMPIDMFYDEEDEGVRKICVKIEIESKFPKLMKLRGDFSEFRDLGIEHPIHHEFGKMLESLPTRTLELLYEEVKEEMVNAAEKKMKVEKFKKSISSIRENLKKYQLLMSQRLTLIEMRFEADTKRKERVKNEEELEKLSSRFEELFGPSKLKKRLAEEKFEDAKEEIIKKPDEKPEVHEDDIEVLEQKEYEIERRSNAESLTKSQIEQIPEVIPDVGLELAKLIELPKEILIWTRLVNDNYRTCRVHINPQFIGNAIGKNPIEYNWIPEPHDIKTKQEPMKPMISLLDKEEFSLRRVTEKINFEMFFRSRKNPSIIEVSAFVVPKGHTPAFALERIELGCKWCWETIYRVDMNEGTIYLKDYKGEVFDVPFELKFSNN</sequence>
<organism evidence="1 2">
    <name type="scientific">Parthenolecanium corni</name>
    <dbReference type="NCBI Taxonomy" id="536013"/>
    <lineage>
        <taxon>Eukaryota</taxon>
        <taxon>Metazoa</taxon>
        <taxon>Ecdysozoa</taxon>
        <taxon>Arthropoda</taxon>
        <taxon>Hexapoda</taxon>
        <taxon>Insecta</taxon>
        <taxon>Pterygota</taxon>
        <taxon>Neoptera</taxon>
        <taxon>Paraneoptera</taxon>
        <taxon>Hemiptera</taxon>
        <taxon>Sternorrhyncha</taxon>
        <taxon>Coccoidea</taxon>
        <taxon>Coccidae</taxon>
        <taxon>Parthenolecanium</taxon>
    </lineage>
</organism>
<proteinExistence type="predicted"/>
<dbReference type="EMBL" id="JBBCAQ010000003">
    <property type="protein sequence ID" value="KAK7604683.1"/>
    <property type="molecule type" value="Genomic_DNA"/>
</dbReference>
<keyword evidence="2" id="KW-1185">Reference proteome</keyword>
<reference evidence="1 2" key="1">
    <citation type="submission" date="2024-03" db="EMBL/GenBank/DDBJ databases">
        <title>Adaptation during the transition from Ophiocordyceps entomopathogen to insect associate is accompanied by gene loss and intensified selection.</title>
        <authorList>
            <person name="Ward C.M."/>
            <person name="Onetto C.A."/>
            <person name="Borneman A.R."/>
        </authorList>
    </citation>
    <scope>NUCLEOTIDE SEQUENCE [LARGE SCALE GENOMIC DNA]</scope>
    <source>
        <strain evidence="1">AWRI1</strain>
        <tissue evidence="1">Single Adult Female</tissue>
    </source>
</reference>
<dbReference type="Proteomes" id="UP001367676">
    <property type="component" value="Unassembled WGS sequence"/>
</dbReference>
<name>A0AAN9Y925_9HEMI</name>
<gene>
    <name evidence="1" type="ORF">V9T40_005869</name>
</gene>
<evidence type="ECO:0000313" key="1">
    <source>
        <dbReference type="EMBL" id="KAK7604683.1"/>
    </source>
</evidence>
<comment type="caution">
    <text evidence="1">The sequence shown here is derived from an EMBL/GenBank/DDBJ whole genome shotgun (WGS) entry which is preliminary data.</text>
</comment>
<protein>
    <submittedName>
        <fullName evidence="1">Uncharacterized protein</fullName>
    </submittedName>
</protein>
<accession>A0AAN9Y925</accession>